<dbReference type="WBParaSite" id="scaffold10149_cov153.g14553">
    <property type="protein sequence ID" value="scaffold10149_cov153.g14553"/>
    <property type="gene ID" value="scaffold10149_cov153.g14553"/>
</dbReference>
<dbReference type="PANTHER" id="PTHR45749">
    <property type="match status" value="1"/>
</dbReference>
<dbReference type="PANTHER" id="PTHR45749:SF21">
    <property type="entry name" value="DUF4371 DOMAIN-CONTAINING PROTEIN"/>
    <property type="match status" value="1"/>
</dbReference>
<evidence type="ECO:0000313" key="3">
    <source>
        <dbReference type="WBParaSite" id="scaffold10149_cov153.g14553"/>
    </source>
</evidence>
<dbReference type="Proteomes" id="UP000887561">
    <property type="component" value="Unplaced"/>
</dbReference>
<feature type="domain" description="DUF4371" evidence="1">
    <location>
        <begin position="198"/>
        <end position="365"/>
    </location>
</feature>
<evidence type="ECO:0000259" key="1">
    <source>
        <dbReference type="Pfam" id="PF14291"/>
    </source>
</evidence>
<reference evidence="3" key="1">
    <citation type="submission" date="2022-11" db="UniProtKB">
        <authorList>
            <consortium name="WormBaseParasite"/>
        </authorList>
    </citation>
    <scope>IDENTIFICATION</scope>
</reference>
<name>A0A915LCB8_MELJA</name>
<dbReference type="Pfam" id="PF14291">
    <property type="entry name" value="DUF4371"/>
    <property type="match status" value="1"/>
</dbReference>
<evidence type="ECO:0000313" key="2">
    <source>
        <dbReference type="Proteomes" id="UP000887561"/>
    </source>
</evidence>
<keyword evidence="2" id="KW-1185">Reference proteome</keyword>
<accession>A0A915LCB8</accession>
<protein>
    <submittedName>
        <fullName evidence="3">DUF4371 domain-containing protein</fullName>
    </submittedName>
</protein>
<sequence length="625" mass="71129">MCSFIFTLFPRPRTETNEALKEEALKKPEALPDEYKFPPAANDICKAVGNSCNFDEKKIYLLNHFIPNNNFIFHPVFQEGRNRYVQKHWFWTDPKILAFSQKEHGFFCVPCVLFGSKEVGKGGNQNVGKFVKEPYRRFKDLTEDWANHKKTQYHQMAFEKRSCFLQSLESGSTVIDIAHQGREKEKNKGKKVRAIIWIVQHELPLRGDNDSGDFKDVLSEGMLRSTIRLMADSGDEGAKDLISGEVPRNATYLSPQIQNEIISIISRMLRERISAKINAAKGFSILCDETMSHNREFLSMCIRYIDPFSFEIKEDFVGFVQIYDLSGEGIARNILKFLNNLEIDQRYLIAQGYDGAAAMGGNFRGAQKFIKDEISKLGGTVPEYYHCASHRLNLAVSSAAGTPQIERALAKPTMDALKSADEIDTDGTAEGILTAILGFPTLFAFQLALRVSAILHCLAQGLQAKNIDLIQLVNSVEVVIEFLKDFNSDKFEEVYNETKEMANILGVEEVLKSRNFHGPLKDFLKNNIFTPYLKKLAEELRSRFGNSQVDVFSFQQLKIAKRFPVTIAEYDKDLLEVEIRRCKKKWEIDYFQGNTLPMTIEASTKIFLSGADRESYPSVYSMIKV</sequence>
<dbReference type="AlphaFoldDB" id="A0A915LCB8"/>
<organism evidence="2 3">
    <name type="scientific">Meloidogyne javanica</name>
    <name type="common">Root-knot nematode worm</name>
    <dbReference type="NCBI Taxonomy" id="6303"/>
    <lineage>
        <taxon>Eukaryota</taxon>
        <taxon>Metazoa</taxon>
        <taxon>Ecdysozoa</taxon>
        <taxon>Nematoda</taxon>
        <taxon>Chromadorea</taxon>
        <taxon>Rhabditida</taxon>
        <taxon>Tylenchina</taxon>
        <taxon>Tylenchomorpha</taxon>
        <taxon>Tylenchoidea</taxon>
        <taxon>Meloidogynidae</taxon>
        <taxon>Meloidogyninae</taxon>
        <taxon>Meloidogyne</taxon>
        <taxon>Meloidogyne incognita group</taxon>
    </lineage>
</organism>
<proteinExistence type="predicted"/>
<dbReference type="InterPro" id="IPR025398">
    <property type="entry name" value="DUF4371"/>
</dbReference>